<dbReference type="InterPro" id="IPR027417">
    <property type="entry name" value="P-loop_NTPase"/>
</dbReference>
<evidence type="ECO:0000313" key="3">
    <source>
        <dbReference type="EMBL" id="KZO91833.1"/>
    </source>
</evidence>
<dbReference type="OrthoDB" id="621413at2759"/>
<dbReference type="SMART" id="SM00028">
    <property type="entry name" value="TPR"/>
    <property type="match status" value="9"/>
</dbReference>
<evidence type="ECO:0000256" key="2">
    <source>
        <dbReference type="SAM" id="MobiDB-lite"/>
    </source>
</evidence>
<dbReference type="SUPFAM" id="SSF52540">
    <property type="entry name" value="P-loop containing nucleoside triphosphate hydrolases"/>
    <property type="match status" value="1"/>
</dbReference>
<reference evidence="3 4" key="1">
    <citation type="journal article" date="2016" name="Mol. Biol. Evol.">
        <title>Comparative Genomics of Early-Diverging Mushroom-Forming Fungi Provides Insights into the Origins of Lignocellulose Decay Capabilities.</title>
        <authorList>
            <person name="Nagy L.G."/>
            <person name="Riley R."/>
            <person name="Tritt A."/>
            <person name="Adam C."/>
            <person name="Daum C."/>
            <person name="Floudas D."/>
            <person name="Sun H."/>
            <person name="Yadav J.S."/>
            <person name="Pangilinan J."/>
            <person name="Larsson K.H."/>
            <person name="Matsuura K."/>
            <person name="Barry K."/>
            <person name="Labutti K."/>
            <person name="Kuo R."/>
            <person name="Ohm R.A."/>
            <person name="Bhattacharya S.S."/>
            <person name="Shirouzu T."/>
            <person name="Yoshinaga Y."/>
            <person name="Martin F.M."/>
            <person name="Grigoriev I.V."/>
            <person name="Hibbett D.S."/>
        </authorList>
    </citation>
    <scope>NUCLEOTIDE SEQUENCE [LARGE SCALE GENOMIC DNA]</scope>
    <source>
        <strain evidence="3 4">TUFC12733</strain>
    </source>
</reference>
<dbReference type="Pfam" id="PF13424">
    <property type="entry name" value="TPR_12"/>
    <property type="match status" value="3"/>
</dbReference>
<dbReference type="Gene3D" id="1.25.40.10">
    <property type="entry name" value="Tetratricopeptide repeat domain"/>
    <property type="match status" value="2"/>
</dbReference>
<dbReference type="SUPFAM" id="SSF48452">
    <property type="entry name" value="TPR-like"/>
    <property type="match status" value="3"/>
</dbReference>
<dbReference type="Gene3D" id="3.40.50.300">
    <property type="entry name" value="P-loop containing nucleotide triphosphate hydrolases"/>
    <property type="match status" value="1"/>
</dbReference>
<protein>
    <submittedName>
        <fullName evidence="3">TPR-like protein</fullName>
    </submittedName>
</protein>
<evidence type="ECO:0000313" key="4">
    <source>
        <dbReference type="Proteomes" id="UP000076738"/>
    </source>
</evidence>
<sequence length="1038" mass="113632">MSVNSSGGSERRANKGKIRRLIPWGRGARDPSDPRATASLPIAGGSQSEYSSAEAQGARLKARLQQWLSDMVVPLDSVKQTVKDTELQTRQKDAKELIGHASWVTDQILAKIQAASVPDEPTQDVTDALSKTISDIKQFLKKRPTVAEYIGTQRAGKFAQFRQQLDTLRIQFLLLIREATCRIPLLGAGGMGKTSVAAAVINDTRIKDKFGENIIFLSCENLVSAEGIISVLAAYFKLPKDSRTLSAVLARLSALDCVLLVLDNLETPLETSDTHRVERFLGKVAEVSCLSLMITMRGTAPPDCVLWEKGYFDPLDRLPLDAGLQIWRSLAGNEDAKLDELLTRLDGLPLAIRLMASQAQLTHMTPTQLLGAYEKEATRLLNNRGSGKLKSLDVSIQLSLECKTMAKEPNALRLLSVLSLLPDGVPLEALPAMVPSVMYTVITCGSVLLQVALAFQENGRLRVLSPIRDFILAEYPPQGTLLEETESYFMTLVRDYEAGAERQKQGVEMISADVDNMRSILIHLWTTAEESKDVKGRLEVTLRISQFPYLSSYGDCVPLLATAEVALQAMGYRLGTAQCTRSHGNVLYMQSRYEEAAEKLREAKAAFQAIGDVLGTAQCTQSLGNVLIAQSRYEEGAERLEEAKVAFKAIGDVLGTAQCTERLGKVLFNQSRYEEAEDKLREAKAEFEAIGDVLGTAQCTRSLGKVLLSQSRHEEAEDKLREAKADFEAIGDVLGTAKCTRSLGGMLLSQSRYEEAADQLREAKAAFQAIGDLHGTAQCTKRLGDVLLSESRYEEATDKLTEGKAIFEAIGNVRNTAQCTLSLGNVLYMQDRYPEAEDKLREAKAAFEAIGNRDGQAWCSKSLGVALHHQGHYDEAGAMLNLGMEIFGSIGDPCGAAECNRSLGEVLCSEGHYEAAMERLTNAKSVFEAVGERFGAAQCARGLGRILCAEKHYEEATERLREAQEVFVALGSRADAAQSSRSLAEVFSAQGKYVEAEATLIEARDIYKYIRLPKRVEECTEALARLRSKMCTADDVGA</sequence>
<accession>A0A167HP21</accession>
<feature type="coiled-coil region" evidence="1">
    <location>
        <begin position="666"/>
        <end position="733"/>
    </location>
</feature>
<organism evidence="3 4">
    <name type="scientific">Calocera viscosa (strain TUFC12733)</name>
    <dbReference type="NCBI Taxonomy" id="1330018"/>
    <lineage>
        <taxon>Eukaryota</taxon>
        <taxon>Fungi</taxon>
        <taxon>Dikarya</taxon>
        <taxon>Basidiomycota</taxon>
        <taxon>Agaricomycotina</taxon>
        <taxon>Dacrymycetes</taxon>
        <taxon>Dacrymycetales</taxon>
        <taxon>Dacrymycetaceae</taxon>
        <taxon>Calocera</taxon>
    </lineage>
</organism>
<evidence type="ECO:0000256" key="1">
    <source>
        <dbReference type="SAM" id="Coils"/>
    </source>
</evidence>
<feature type="region of interest" description="Disordered" evidence="2">
    <location>
        <begin position="1"/>
        <end position="54"/>
    </location>
</feature>
<gene>
    <name evidence="3" type="ORF">CALVIDRAFT_557904</name>
</gene>
<keyword evidence="4" id="KW-1185">Reference proteome</keyword>
<dbReference type="PANTHER" id="PTHR47691:SF3">
    <property type="entry name" value="HTH-TYPE TRANSCRIPTIONAL REGULATOR RV0890C-RELATED"/>
    <property type="match status" value="1"/>
</dbReference>
<name>A0A167HP21_CALVF</name>
<dbReference type="AlphaFoldDB" id="A0A167HP21"/>
<keyword evidence="1" id="KW-0175">Coiled coil</keyword>
<feature type="compositionally biased region" description="Polar residues" evidence="2">
    <location>
        <begin position="45"/>
        <end position="54"/>
    </location>
</feature>
<proteinExistence type="predicted"/>
<dbReference type="InterPro" id="IPR019734">
    <property type="entry name" value="TPR_rpt"/>
</dbReference>
<dbReference type="EMBL" id="KV417317">
    <property type="protein sequence ID" value="KZO91833.1"/>
    <property type="molecule type" value="Genomic_DNA"/>
</dbReference>
<dbReference type="PANTHER" id="PTHR47691">
    <property type="entry name" value="REGULATOR-RELATED"/>
    <property type="match status" value="1"/>
</dbReference>
<dbReference type="Proteomes" id="UP000076738">
    <property type="component" value="Unassembled WGS sequence"/>
</dbReference>
<dbReference type="InterPro" id="IPR011990">
    <property type="entry name" value="TPR-like_helical_dom_sf"/>
</dbReference>